<reference evidence="1 2" key="1">
    <citation type="submission" date="2020-10" db="EMBL/GenBank/DDBJ databases">
        <title>Nocardioides sp. isolated from sludge.</title>
        <authorList>
            <person name="Zhang X."/>
        </authorList>
    </citation>
    <scope>NUCLEOTIDE SEQUENCE [LARGE SCALE GENOMIC DNA]</scope>
    <source>
        <strain evidence="1 2">Y6</strain>
    </source>
</reference>
<accession>A0ABR9RTJ7</accession>
<proteinExistence type="predicted"/>
<protein>
    <submittedName>
        <fullName evidence="1">Uncharacterized protein</fullName>
    </submittedName>
</protein>
<dbReference type="Proteomes" id="UP000756387">
    <property type="component" value="Unassembled WGS sequence"/>
</dbReference>
<comment type="caution">
    <text evidence="1">The sequence shown here is derived from an EMBL/GenBank/DDBJ whole genome shotgun (WGS) entry which is preliminary data.</text>
</comment>
<gene>
    <name evidence="1" type="ORF">IEQ44_09600</name>
</gene>
<name>A0ABR9RTJ7_9ACTN</name>
<dbReference type="RefSeq" id="WP_193638249.1">
    <property type="nucleotide sequence ID" value="NZ_JADCSA010000008.1"/>
</dbReference>
<evidence type="ECO:0000313" key="2">
    <source>
        <dbReference type="Proteomes" id="UP000756387"/>
    </source>
</evidence>
<dbReference type="EMBL" id="JADCSA010000008">
    <property type="protein sequence ID" value="MBE7324910.1"/>
    <property type="molecule type" value="Genomic_DNA"/>
</dbReference>
<evidence type="ECO:0000313" key="1">
    <source>
        <dbReference type="EMBL" id="MBE7324910.1"/>
    </source>
</evidence>
<organism evidence="1 2">
    <name type="scientific">Nocardioides malaquae</name>
    <dbReference type="NCBI Taxonomy" id="2773426"/>
    <lineage>
        <taxon>Bacteria</taxon>
        <taxon>Bacillati</taxon>
        <taxon>Actinomycetota</taxon>
        <taxon>Actinomycetes</taxon>
        <taxon>Propionibacteriales</taxon>
        <taxon>Nocardioidaceae</taxon>
        <taxon>Nocardioides</taxon>
    </lineage>
</organism>
<keyword evidence="2" id="KW-1185">Reference proteome</keyword>
<sequence length="110" mass="11784">MTIVQVTRDSVVGDDEVRAPHVAAAHLRTDAHLGDLAAWIDEHGYLRGTPADGAWLLHMSNRVGPAAARLALRADGRVTVEWLGDPHLPLDGVGSLHLERERSGADVLGD</sequence>